<accession>L2FCS9</accession>
<organism evidence="1">
    <name type="scientific">Colletotrichum fructicola (strain Nara gc5)</name>
    <name type="common">Anthracnose fungus</name>
    <name type="synonym">Colletotrichum gloeosporioides (strain Nara gc5)</name>
    <dbReference type="NCBI Taxonomy" id="1213859"/>
    <lineage>
        <taxon>Eukaryota</taxon>
        <taxon>Fungi</taxon>
        <taxon>Dikarya</taxon>
        <taxon>Ascomycota</taxon>
        <taxon>Pezizomycotina</taxon>
        <taxon>Sordariomycetes</taxon>
        <taxon>Hypocreomycetidae</taxon>
        <taxon>Glomerellales</taxon>
        <taxon>Glomerellaceae</taxon>
        <taxon>Colletotrichum</taxon>
        <taxon>Colletotrichum gloeosporioides species complex</taxon>
    </lineage>
</organism>
<dbReference type="EMBL" id="KB021342">
    <property type="protein sequence ID" value="ELA23836.1"/>
    <property type="molecule type" value="Genomic_DNA"/>
</dbReference>
<dbReference type="AlphaFoldDB" id="L2FCS9"/>
<gene>
    <name evidence="1" type="ORF">CGGC5_14552</name>
</gene>
<sequence length="151" mass="16916">MPNATSTSLWQTESRTKDHANLQYQSSAIGVGDSSLRLQHCLRKRKQPRQPDVDQLGANQFGIHEGFGNKRFPLGDARQRAPQASVSTHPVSLFPIHRTKGMQTTAISSPGSLKTEYRAFSVPHYCHDQLHRLHPMLVVIKVRSLHDLSEG</sequence>
<dbReference type="HOGENOM" id="CLU_1744865_0_0_1"/>
<reference evidence="1" key="1">
    <citation type="submission" date="2012-08" db="EMBL/GenBank/DDBJ databases">
        <title>Genome analysis of Colletotrichum orbiculare and Colletotrichum fructicola.</title>
        <authorList>
            <person name="Gan P.H.P."/>
            <person name="Ikeda K."/>
            <person name="Irieda H."/>
            <person name="Narusaka M."/>
            <person name="O'Connell R.J."/>
            <person name="Narusaka Y."/>
            <person name="Takano Y."/>
            <person name="Kubo Y."/>
            <person name="Shirasu K."/>
        </authorList>
    </citation>
    <scope>NUCLEOTIDE SEQUENCE</scope>
    <source>
        <strain evidence="1">Nara gc5</strain>
    </source>
</reference>
<proteinExistence type="predicted"/>
<name>L2FCS9_COLFN</name>
<feature type="non-terminal residue" evidence="1">
    <location>
        <position position="151"/>
    </location>
</feature>
<evidence type="ECO:0000313" key="1">
    <source>
        <dbReference type="EMBL" id="ELA23836.1"/>
    </source>
</evidence>
<protein>
    <submittedName>
        <fullName evidence="1">Uncharacterized protein</fullName>
    </submittedName>
</protein>